<proteinExistence type="predicted"/>
<feature type="domain" description="WD-like" evidence="2">
    <location>
        <begin position="83"/>
        <end position="184"/>
    </location>
</feature>
<dbReference type="AlphaFoldDB" id="A0A6A6TIV7"/>
<evidence type="ECO:0000259" key="2">
    <source>
        <dbReference type="Pfam" id="PF20493"/>
    </source>
</evidence>
<evidence type="ECO:0000313" key="3">
    <source>
        <dbReference type="EMBL" id="KAF2659662.1"/>
    </source>
</evidence>
<feature type="chain" id="PRO_5025484484" description="WD-like domain-containing protein" evidence="1">
    <location>
        <begin position="21"/>
        <end position="185"/>
    </location>
</feature>
<protein>
    <recommendedName>
        <fullName evidence="2">WD-like domain-containing protein</fullName>
    </recommendedName>
</protein>
<sequence length="185" mass="19951">MHYKSSILFLGSFLSESLMAAPLNSTDMHPLGRPELYRENSTHAGYELIFYGAIPDENTRRQAQGPGGLQPRSTGCYSTADPICDSGNGATNDLCQQLVLDLYDNPNVEVGKSPRQMCLSGGTDGYCCISWGTEIDGLFKYDFADNSEKILGKCTTNGVSGRMENVAIGPGCSALCMSKRGTHCK</sequence>
<name>A0A6A6TIV7_9PLEO</name>
<organism evidence="3 4">
    <name type="scientific">Lophiostoma macrostomum CBS 122681</name>
    <dbReference type="NCBI Taxonomy" id="1314788"/>
    <lineage>
        <taxon>Eukaryota</taxon>
        <taxon>Fungi</taxon>
        <taxon>Dikarya</taxon>
        <taxon>Ascomycota</taxon>
        <taxon>Pezizomycotina</taxon>
        <taxon>Dothideomycetes</taxon>
        <taxon>Pleosporomycetidae</taxon>
        <taxon>Pleosporales</taxon>
        <taxon>Lophiostomataceae</taxon>
        <taxon>Lophiostoma</taxon>
    </lineage>
</organism>
<dbReference type="Pfam" id="PF20493">
    <property type="entry name" value="WD-like_fungi"/>
    <property type="match status" value="1"/>
</dbReference>
<dbReference type="EMBL" id="MU004305">
    <property type="protein sequence ID" value="KAF2659662.1"/>
    <property type="molecule type" value="Genomic_DNA"/>
</dbReference>
<reference evidence="3" key="1">
    <citation type="journal article" date="2020" name="Stud. Mycol.">
        <title>101 Dothideomycetes genomes: a test case for predicting lifestyles and emergence of pathogens.</title>
        <authorList>
            <person name="Haridas S."/>
            <person name="Albert R."/>
            <person name="Binder M."/>
            <person name="Bloem J."/>
            <person name="Labutti K."/>
            <person name="Salamov A."/>
            <person name="Andreopoulos B."/>
            <person name="Baker S."/>
            <person name="Barry K."/>
            <person name="Bills G."/>
            <person name="Bluhm B."/>
            <person name="Cannon C."/>
            <person name="Castanera R."/>
            <person name="Culley D."/>
            <person name="Daum C."/>
            <person name="Ezra D."/>
            <person name="Gonzalez J."/>
            <person name="Henrissat B."/>
            <person name="Kuo A."/>
            <person name="Liang C."/>
            <person name="Lipzen A."/>
            <person name="Lutzoni F."/>
            <person name="Magnuson J."/>
            <person name="Mondo S."/>
            <person name="Nolan M."/>
            <person name="Ohm R."/>
            <person name="Pangilinan J."/>
            <person name="Park H.-J."/>
            <person name="Ramirez L."/>
            <person name="Alfaro M."/>
            <person name="Sun H."/>
            <person name="Tritt A."/>
            <person name="Yoshinaga Y."/>
            <person name="Zwiers L.-H."/>
            <person name="Turgeon B."/>
            <person name="Goodwin S."/>
            <person name="Spatafora J."/>
            <person name="Crous P."/>
            <person name="Grigoriev I."/>
        </authorList>
    </citation>
    <scope>NUCLEOTIDE SEQUENCE</scope>
    <source>
        <strain evidence="3">CBS 122681</strain>
    </source>
</reference>
<dbReference type="InterPro" id="IPR046925">
    <property type="entry name" value="WD-like_fungi"/>
</dbReference>
<feature type="signal peptide" evidence="1">
    <location>
        <begin position="1"/>
        <end position="20"/>
    </location>
</feature>
<gene>
    <name evidence="3" type="ORF">K491DRAFT_775373</name>
</gene>
<accession>A0A6A6TIV7</accession>
<dbReference type="Proteomes" id="UP000799324">
    <property type="component" value="Unassembled WGS sequence"/>
</dbReference>
<keyword evidence="1" id="KW-0732">Signal</keyword>
<dbReference type="OrthoDB" id="3705032at2759"/>
<evidence type="ECO:0000256" key="1">
    <source>
        <dbReference type="SAM" id="SignalP"/>
    </source>
</evidence>
<evidence type="ECO:0000313" key="4">
    <source>
        <dbReference type="Proteomes" id="UP000799324"/>
    </source>
</evidence>
<keyword evidence="4" id="KW-1185">Reference proteome</keyword>